<protein>
    <submittedName>
        <fullName evidence="3">Uncharacterized protein</fullName>
    </submittedName>
</protein>
<dbReference type="EMBL" id="RBRA01000121">
    <property type="protein sequence ID" value="RMQ25000.1"/>
    <property type="molecule type" value="Genomic_DNA"/>
</dbReference>
<accession>A0A0P9Q9G5</accession>
<dbReference type="Proteomes" id="UP000267908">
    <property type="component" value="Unassembled WGS sequence"/>
</dbReference>
<evidence type="ECO:0000313" key="4">
    <source>
        <dbReference type="EMBL" id="RMQ25000.1"/>
    </source>
</evidence>
<dbReference type="AlphaFoldDB" id="A0A0P9Q9G5"/>
<reference evidence="5 6" key="1">
    <citation type="submission" date="2018-08" db="EMBL/GenBank/DDBJ databases">
        <title>Recombination of ecologically and evolutionarily significant loci maintains genetic cohesion in the Pseudomonas syringae species complex.</title>
        <authorList>
            <person name="Dillon M."/>
            <person name="Thakur S."/>
            <person name="Almeida R.N.D."/>
            <person name="Weir B.S."/>
            <person name="Guttman D.S."/>
        </authorList>
    </citation>
    <scope>NUCLEOTIDE SEQUENCE [LARGE SCALE GENOMIC DNA]</scope>
    <source>
        <strain evidence="4 6">ICMP 13052</strain>
        <strain evidence="3 5">ICMP 4330</strain>
    </source>
</reference>
<dbReference type="Proteomes" id="UP000269044">
    <property type="component" value="Unassembled WGS sequence"/>
</dbReference>
<evidence type="ECO:0000313" key="5">
    <source>
        <dbReference type="Proteomes" id="UP000267908"/>
    </source>
</evidence>
<sequence>MSNSHEDESIWRLLFELVRILLGVGGSLLILVGPAVLMTLSQPWWGVIAVIGGAALTGLCSAMKWLRLADNLSVVTSSALLGLALSLGLALPNYWNVLAALVTFVGGLVLIGMWERKLGFVSRADRIAPQSHGSGPSAWGGQQPQTTPEGEPIRTFNMSEIAMGGPVYVSYLFPDGVLLQGIGTSALFSSDGRYFAATVPSRQQWGLIILDRQERRVYRCANDFFWELDEFTETDLRGRVSPLVDNRASSFNLAELLKTAQAVDLIPVADLWLEPDSMPDNLAEPHIEHIGPQNRHRIDGSLRMPDRLRNLEQPLEGLHHPIYQLSLDGRETDLLFHADSAVVWRADGKALCIVARRVNEETARYWTWQPDTGWHALTTPWVVSSQETSLNWDTPLALDNHHLRIEGYLAFEIPDRGRYGYSLNCIHSDFDIQTGHDARGRAQSAERKLTPLQLVTPLAREGADERERGLSDIESEPLLGNLRARLSWQRDNSDDLGGYRCRIGDWALPGLWLLDHWVSDCTRYLALIPFADHPASAAKVVVVDTLKRQCLDSPPMNVVNVLDFREGKLLVTRVAGRLKEDTASTPLQRFDLPAPAVGKAAGFCTYREGSKPYYQTAELAVEDTGMRLLPKWRTVRTPQAANADGDFVQPAPLGSDAAWFFGFETEYAESSWLRSGSGRLGGHLLTASGCALKNLAPSASWSPDARYLALTRMNADMPNTWEVLLLDVEQRTLRTWPHSPGNRPQFEQFDSARLEVRAFESDYEASDSTDQGRVAALKLKALLALPAIALVEQDGLWFMPGQEGDAALWRMLDRSPLACSS</sequence>
<comment type="caution">
    <text evidence="3">The sequence shown here is derived from an EMBL/GenBank/DDBJ whole genome shotgun (WGS) entry which is preliminary data.</text>
</comment>
<proteinExistence type="predicted"/>
<dbReference type="RefSeq" id="WP_057434817.1">
    <property type="nucleotide sequence ID" value="NZ_LJQH01000024.1"/>
</dbReference>
<evidence type="ECO:0000256" key="1">
    <source>
        <dbReference type="SAM" id="MobiDB-lite"/>
    </source>
</evidence>
<keyword evidence="2" id="KW-0812">Transmembrane</keyword>
<feature type="transmembrane region" description="Helical" evidence="2">
    <location>
        <begin position="72"/>
        <end position="91"/>
    </location>
</feature>
<keyword evidence="2" id="KW-0472">Membrane</keyword>
<feature type="transmembrane region" description="Helical" evidence="2">
    <location>
        <begin position="44"/>
        <end position="65"/>
    </location>
</feature>
<evidence type="ECO:0000256" key="2">
    <source>
        <dbReference type="SAM" id="Phobius"/>
    </source>
</evidence>
<feature type="transmembrane region" description="Helical" evidence="2">
    <location>
        <begin position="20"/>
        <end position="38"/>
    </location>
</feature>
<evidence type="ECO:0000313" key="3">
    <source>
        <dbReference type="EMBL" id="RMP18557.1"/>
    </source>
</evidence>
<keyword evidence="2" id="KW-1133">Transmembrane helix</keyword>
<name>A0A0P9Q9G5_9PSED</name>
<evidence type="ECO:0000313" key="6">
    <source>
        <dbReference type="Proteomes" id="UP000269044"/>
    </source>
</evidence>
<gene>
    <name evidence="4" type="ORF">ALQ08_02168</name>
    <name evidence="3" type="ORF">ALQ28_02672</name>
</gene>
<feature type="region of interest" description="Disordered" evidence="1">
    <location>
        <begin position="129"/>
        <end position="151"/>
    </location>
</feature>
<dbReference type="EMBL" id="RBQG01000024">
    <property type="protein sequence ID" value="RMP18557.1"/>
    <property type="molecule type" value="Genomic_DNA"/>
</dbReference>
<dbReference type="SUPFAM" id="SSF82171">
    <property type="entry name" value="DPP6 N-terminal domain-like"/>
    <property type="match status" value="1"/>
</dbReference>
<organism evidence="3 5">
    <name type="scientific">Pseudomonas syringae pv. delphinii</name>
    <dbReference type="NCBI Taxonomy" id="192088"/>
    <lineage>
        <taxon>Bacteria</taxon>
        <taxon>Pseudomonadati</taxon>
        <taxon>Pseudomonadota</taxon>
        <taxon>Gammaproteobacteria</taxon>
        <taxon>Pseudomonadales</taxon>
        <taxon>Pseudomonadaceae</taxon>
        <taxon>Pseudomonas</taxon>
    </lineage>
</organism>
<feature type="transmembrane region" description="Helical" evidence="2">
    <location>
        <begin position="97"/>
        <end position="114"/>
    </location>
</feature>